<dbReference type="RefSeq" id="WP_015709020.1">
    <property type="nucleotide sequence ID" value="NC_015578.1"/>
</dbReference>
<dbReference type="Proteomes" id="UP000009223">
    <property type="component" value="Chromosome"/>
</dbReference>
<dbReference type="PANTHER" id="PTHR30002">
    <property type="entry name" value="EPOXYQUEUOSINE REDUCTASE"/>
    <property type="match status" value="1"/>
</dbReference>
<sequence>MINEKLIKEKALELGYEDCGIINISEINDYAEKINDRIIKFPNTKNTLEKLNRFTNLNERFPWAKSIIVCVRKYGKYSIPNNLKNLIAKYYLVDGRINEQSIDFQASIEFETFLNKVGLKTATERKFGLTALRWAAFKAGLGIIRRNNFFYTEKSGSWVYLEAWLIDCDMEMKNNDNSKPCPNNCNKCIKACPTKSLHEPYSMDRSTCVSCLTTFEGWDMSKESNNHNIGNWIYGCDVCQDICPFNKNKWMENEQFPRLNELAEHISLEKIIEMDYTYLEGIISSKFFYIGKGDVYKWKTNALNAMLNNYNENYLFYIRKACNDSNEHVRNMAEWVLDKITNYVPSMTE</sequence>
<dbReference type="AlphaFoldDB" id="F5YHN1"/>
<dbReference type="GO" id="GO:0052693">
    <property type="term" value="F:epoxyqueuosine reductase activity"/>
    <property type="evidence" value="ECO:0007669"/>
    <property type="project" value="TreeGrafter"/>
</dbReference>
<reference evidence="4" key="1">
    <citation type="submission" date="2009-12" db="EMBL/GenBank/DDBJ databases">
        <title>Complete sequence of Treponema primitia strain ZAS-2.</title>
        <authorList>
            <person name="Tetu S.G."/>
            <person name="Matson E."/>
            <person name="Ren Q."/>
            <person name="Seshadri R."/>
            <person name="Elbourne L."/>
            <person name="Hassan K.A."/>
            <person name="Durkin A."/>
            <person name="Radune D."/>
            <person name="Mohamoud Y."/>
            <person name="Shay R."/>
            <person name="Jin S."/>
            <person name="Zhang X."/>
            <person name="Lucey K."/>
            <person name="Ballor N.R."/>
            <person name="Ottesen E."/>
            <person name="Rosenthal R."/>
            <person name="Allen A."/>
            <person name="Leadbetter J.R."/>
            <person name="Paulsen I.T."/>
        </authorList>
    </citation>
    <scope>NUCLEOTIDE SEQUENCE [LARGE SCALE GENOMIC DNA]</scope>
    <source>
        <strain evidence="4">ATCC BAA-887 / DSM 12427 / ZAS-2</strain>
    </source>
</reference>
<dbReference type="PANTHER" id="PTHR30002:SF4">
    <property type="entry name" value="EPOXYQUEUOSINE REDUCTASE"/>
    <property type="match status" value="1"/>
</dbReference>
<dbReference type="InterPro" id="IPR017896">
    <property type="entry name" value="4Fe4S_Fe-S-bd"/>
</dbReference>
<gene>
    <name evidence="3" type="ordered locus">TREPR_1046</name>
</gene>
<dbReference type="STRING" id="545694.TREPR_1046"/>
<evidence type="ECO:0000259" key="2">
    <source>
        <dbReference type="PROSITE" id="PS51379"/>
    </source>
</evidence>
<dbReference type="KEGG" id="tpi:TREPR_1046"/>
<dbReference type="GO" id="GO:0051539">
    <property type="term" value="F:4 iron, 4 sulfur cluster binding"/>
    <property type="evidence" value="ECO:0007669"/>
    <property type="project" value="UniProtKB-KW"/>
</dbReference>
<keyword evidence="1" id="KW-0411">Iron-sulfur</keyword>
<accession>F5YHN1</accession>
<dbReference type="eggNOG" id="COG1600">
    <property type="taxonomic scope" value="Bacteria"/>
</dbReference>
<keyword evidence="1" id="KW-0408">Iron</keyword>
<proteinExistence type="predicted"/>
<evidence type="ECO:0000313" key="4">
    <source>
        <dbReference type="Proteomes" id="UP000009223"/>
    </source>
</evidence>
<evidence type="ECO:0000256" key="1">
    <source>
        <dbReference type="ARBA" id="ARBA00022485"/>
    </source>
</evidence>
<dbReference type="SUPFAM" id="SSF46548">
    <property type="entry name" value="alpha-helical ferredoxin"/>
    <property type="match status" value="1"/>
</dbReference>
<organism evidence="3 4">
    <name type="scientific">Treponema primitia (strain ATCC BAA-887 / DSM 12427 / ZAS-2)</name>
    <dbReference type="NCBI Taxonomy" id="545694"/>
    <lineage>
        <taxon>Bacteria</taxon>
        <taxon>Pseudomonadati</taxon>
        <taxon>Spirochaetota</taxon>
        <taxon>Spirochaetia</taxon>
        <taxon>Spirochaetales</taxon>
        <taxon>Treponemataceae</taxon>
        <taxon>Treponema</taxon>
    </lineage>
</organism>
<keyword evidence="4" id="KW-1185">Reference proteome</keyword>
<keyword evidence="1" id="KW-0004">4Fe-4S</keyword>
<dbReference type="EMBL" id="CP001843">
    <property type="protein sequence ID" value="AEF84856.1"/>
    <property type="molecule type" value="Genomic_DNA"/>
</dbReference>
<keyword evidence="1" id="KW-0479">Metal-binding</keyword>
<name>F5YHN1_TREPZ</name>
<evidence type="ECO:0000313" key="3">
    <source>
        <dbReference type="EMBL" id="AEF84856.1"/>
    </source>
</evidence>
<dbReference type="HOGENOM" id="CLU_030790_1_0_12"/>
<dbReference type="GO" id="GO:0008616">
    <property type="term" value="P:tRNA queuosine(34) biosynthetic process"/>
    <property type="evidence" value="ECO:0007669"/>
    <property type="project" value="InterPro"/>
</dbReference>
<reference evidence="3 4" key="2">
    <citation type="journal article" date="2011" name="ISME J.">
        <title>RNA-seq reveals cooperative metabolic interactions between two termite-gut spirochete species in co-culture.</title>
        <authorList>
            <person name="Rosenthal A.Z."/>
            <person name="Matson E.G."/>
            <person name="Eldar A."/>
            <person name="Leadbetter J.R."/>
        </authorList>
    </citation>
    <scope>NUCLEOTIDE SEQUENCE [LARGE SCALE GENOMIC DNA]</scope>
    <source>
        <strain evidence="4">ATCC BAA-887 / DSM 12427 / ZAS-2</strain>
    </source>
</reference>
<dbReference type="InterPro" id="IPR004453">
    <property type="entry name" value="QueG"/>
</dbReference>
<dbReference type="PROSITE" id="PS51379">
    <property type="entry name" value="4FE4S_FER_2"/>
    <property type="match status" value="1"/>
</dbReference>
<protein>
    <submittedName>
        <fullName evidence="3">4Fe-4S ferredoxin, iron-sulfur binding protein</fullName>
    </submittedName>
</protein>
<feature type="domain" description="4Fe-4S ferredoxin-type" evidence="2">
    <location>
        <begin position="170"/>
        <end position="202"/>
    </location>
</feature>
<dbReference type="Pfam" id="PF13484">
    <property type="entry name" value="Fer4_16"/>
    <property type="match status" value="1"/>
</dbReference>